<sequence length="277" mass="31535">MQKKECTTKRFKTGSKHNQRAAPPRQVFETQPLPASISARFSQVVYKHGQRSEILCALQNKHGWVEWDELISDLVTVSFLCRGRTAVTGQTKAALVKVGRFKGVNCSRTASMAADYELLVAANWYLYCIGCDLLTKIERSNKNRRLTILSELFLRSAHRPLLRITYCRRCALPFAAAISSAAWTDILINRTMIEESKLWERLVSENNGSTPESANGSCFLIENPRCILLSTEFTYCITDYGRDYMTLNSRYPALSRRDFGRFEALDAIDQSFYQNAL</sequence>
<evidence type="ECO:0000313" key="2">
    <source>
        <dbReference type="EMBL" id="TQV90182.1"/>
    </source>
</evidence>
<organism evidence="2 3">
    <name type="scientific">Cordyceps javanica</name>
    <dbReference type="NCBI Taxonomy" id="43265"/>
    <lineage>
        <taxon>Eukaryota</taxon>
        <taxon>Fungi</taxon>
        <taxon>Dikarya</taxon>
        <taxon>Ascomycota</taxon>
        <taxon>Pezizomycotina</taxon>
        <taxon>Sordariomycetes</taxon>
        <taxon>Hypocreomycetidae</taxon>
        <taxon>Hypocreales</taxon>
        <taxon>Cordycipitaceae</taxon>
        <taxon>Cordyceps</taxon>
    </lineage>
</organism>
<comment type="caution">
    <text evidence="2">The sequence shown here is derived from an EMBL/GenBank/DDBJ whole genome shotgun (WGS) entry which is preliminary data.</text>
</comment>
<proteinExistence type="predicted"/>
<keyword evidence="3" id="KW-1185">Reference proteome</keyword>
<evidence type="ECO:0000313" key="3">
    <source>
        <dbReference type="Proteomes" id="UP000315783"/>
    </source>
</evidence>
<feature type="compositionally biased region" description="Basic residues" evidence="1">
    <location>
        <begin position="9"/>
        <end position="19"/>
    </location>
</feature>
<name>A0A545UL37_9HYPO</name>
<accession>A0A545UL37</accession>
<reference evidence="2 3" key="1">
    <citation type="journal article" date="2019" name="Appl. Microbiol. Biotechnol.">
        <title>Genome sequence of Isaria javanica and comparative genome analysis insights into family S53 peptidase evolution in fungal entomopathogens.</title>
        <authorList>
            <person name="Lin R."/>
            <person name="Zhang X."/>
            <person name="Xin B."/>
            <person name="Zou M."/>
            <person name="Gao Y."/>
            <person name="Qin F."/>
            <person name="Hu Q."/>
            <person name="Xie B."/>
            <person name="Cheng X."/>
        </authorList>
    </citation>
    <scope>NUCLEOTIDE SEQUENCE [LARGE SCALE GENOMIC DNA]</scope>
    <source>
        <strain evidence="2 3">IJ1G</strain>
    </source>
</reference>
<dbReference type="Proteomes" id="UP000315783">
    <property type="component" value="Unassembled WGS sequence"/>
</dbReference>
<dbReference type="AlphaFoldDB" id="A0A545UL37"/>
<evidence type="ECO:0000256" key="1">
    <source>
        <dbReference type="SAM" id="MobiDB-lite"/>
    </source>
</evidence>
<protein>
    <submittedName>
        <fullName evidence="2">Uncharacterized protein</fullName>
    </submittedName>
</protein>
<gene>
    <name evidence="2" type="ORF">IF1G_11133</name>
</gene>
<feature type="region of interest" description="Disordered" evidence="1">
    <location>
        <begin position="1"/>
        <end position="23"/>
    </location>
</feature>
<dbReference type="EMBL" id="SPUK01000032">
    <property type="protein sequence ID" value="TQV90182.1"/>
    <property type="molecule type" value="Genomic_DNA"/>
</dbReference>